<organism evidence="9 10">
    <name type="scientific">Streptomyces lonarensis</name>
    <dbReference type="NCBI Taxonomy" id="700599"/>
    <lineage>
        <taxon>Bacteria</taxon>
        <taxon>Bacillati</taxon>
        <taxon>Actinomycetota</taxon>
        <taxon>Actinomycetes</taxon>
        <taxon>Kitasatosporales</taxon>
        <taxon>Streptomycetaceae</taxon>
        <taxon>Streptomyces</taxon>
    </lineage>
</organism>
<dbReference type="GO" id="GO:0000271">
    <property type="term" value="P:polysaccharide biosynthetic process"/>
    <property type="evidence" value="ECO:0007669"/>
    <property type="project" value="UniProtKB-KW"/>
</dbReference>
<evidence type="ECO:0000259" key="7">
    <source>
        <dbReference type="Pfam" id="PF17102"/>
    </source>
</evidence>
<dbReference type="InterPro" id="IPR047141">
    <property type="entry name" value="Stealth"/>
</dbReference>
<feature type="domain" description="Stealth protein CR3 conserved region 3" evidence="7">
    <location>
        <begin position="444"/>
        <end position="490"/>
    </location>
</feature>
<dbReference type="Pfam" id="PF17103">
    <property type="entry name" value="Stealth_CR4"/>
    <property type="match status" value="1"/>
</dbReference>
<protein>
    <submittedName>
        <fullName evidence="9">Sugar phosphotransferase</fullName>
    </submittedName>
</protein>
<keyword evidence="3" id="KW-0270">Exopolysaccharide synthesis</keyword>
<dbReference type="GO" id="GO:0016772">
    <property type="term" value="F:transferase activity, transferring phosphorus-containing groups"/>
    <property type="evidence" value="ECO:0007669"/>
    <property type="project" value="InterPro"/>
</dbReference>
<evidence type="ECO:0000259" key="5">
    <source>
        <dbReference type="Pfam" id="PF11380"/>
    </source>
</evidence>
<comment type="similarity">
    <text evidence="1">Belongs to the stealth family.</text>
</comment>
<evidence type="ECO:0000256" key="4">
    <source>
        <dbReference type="SAM" id="MobiDB-lite"/>
    </source>
</evidence>
<evidence type="ECO:0000256" key="3">
    <source>
        <dbReference type="ARBA" id="ARBA00023169"/>
    </source>
</evidence>
<dbReference type="EMBL" id="JAAVJD010000092">
    <property type="protein sequence ID" value="NJQ06548.1"/>
    <property type="molecule type" value="Genomic_DNA"/>
</dbReference>
<dbReference type="Proteomes" id="UP000578686">
    <property type="component" value="Unassembled WGS sequence"/>
</dbReference>
<comment type="caution">
    <text evidence="9">The sequence shown here is derived from an EMBL/GenBank/DDBJ whole genome shotgun (WGS) entry which is preliminary data.</text>
</comment>
<keyword evidence="2 9" id="KW-0808">Transferase</keyword>
<evidence type="ECO:0000313" key="9">
    <source>
        <dbReference type="EMBL" id="NJQ06548.1"/>
    </source>
</evidence>
<proteinExistence type="inferred from homology"/>
<evidence type="ECO:0000259" key="8">
    <source>
        <dbReference type="Pfam" id="PF17103"/>
    </source>
</evidence>
<feature type="domain" description="Stealth protein CR2 conserved region 2" evidence="5">
    <location>
        <begin position="294"/>
        <end position="399"/>
    </location>
</feature>
<dbReference type="InterPro" id="IPR031356">
    <property type="entry name" value="Stealth_CR4"/>
</dbReference>
<evidence type="ECO:0000259" key="6">
    <source>
        <dbReference type="Pfam" id="PF17101"/>
    </source>
</evidence>
<feature type="compositionally biased region" description="Basic and acidic residues" evidence="4">
    <location>
        <begin position="275"/>
        <end position="289"/>
    </location>
</feature>
<dbReference type="Pfam" id="PF11380">
    <property type="entry name" value="Stealth_CR2"/>
    <property type="match status" value="1"/>
</dbReference>
<dbReference type="Pfam" id="PF17102">
    <property type="entry name" value="Stealth_CR3"/>
    <property type="match status" value="1"/>
</dbReference>
<evidence type="ECO:0000313" key="10">
    <source>
        <dbReference type="Proteomes" id="UP000578686"/>
    </source>
</evidence>
<evidence type="ECO:0000256" key="1">
    <source>
        <dbReference type="ARBA" id="ARBA00007583"/>
    </source>
</evidence>
<name>A0A7X6D201_9ACTN</name>
<dbReference type="AlphaFoldDB" id="A0A7X6D201"/>
<gene>
    <name evidence="9" type="ORF">HCN56_13375</name>
</gene>
<feature type="domain" description="Stealth protein CR4 conserved region 4" evidence="8">
    <location>
        <begin position="521"/>
        <end position="566"/>
    </location>
</feature>
<dbReference type="InterPro" id="IPR031358">
    <property type="entry name" value="Stealth_CR1"/>
</dbReference>
<dbReference type="InterPro" id="IPR031357">
    <property type="entry name" value="Stealth_CR3"/>
</dbReference>
<evidence type="ECO:0000256" key="2">
    <source>
        <dbReference type="ARBA" id="ARBA00022679"/>
    </source>
</evidence>
<feature type="domain" description="Stealth protein CR1 conserved region 1" evidence="6">
    <location>
        <begin position="257"/>
        <end position="279"/>
    </location>
</feature>
<dbReference type="Pfam" id="PF17101">
    <property type="entry name" value="Stealth_CR1"/>
    <property type="match status" value="1"/>
</dbReference>
<dbReference type="InterPro" id="IPR021520">
    <property type="entry name" value="Stealth_CR2"/>
</dbReference>
<sequence>MLNRATPEAARRRAKGWLSTQLTPGERLRHRRARHLRRPLLAADPTVREFLHRGRVLLGREVTSFSSAAAGAHNLDLVVRALDHAGITYFMVPGSSGIRHQLGIRVADRAAFLDAMDELHGSRPIYVGLPQRSGGVTQFQFRIDGRLPDSLASAGVLRFGEFLIGPRNQLLAHTRSGCDVEFWADGAELLAAGDPEEQLPKGLPEDVLAESLIAPRRNAVSDFLPRGEQVPALLTVRERDYPTYQAFTLPRVNEVQFPVDIVYTWVDGDDPAWQARRDEHRPGARKDPSSESSRFVSHDELKYSLRSLEMYAGFVRHIYLVTDRQVPEWLDTEAPGLTVVDHRDIFRDPGVLPVFNSHAIETQLHHIEGLSEHYVYFNDDVMLGRPIGPDQFFHANGLAQVPFSSAQFGLGEPHPLEAAPSAAGRNVRRLIWETHKRNITQKFMHVAHPQLKSVMTELEELFPDEFERTAASRFRSVTDIAPGASLHHHQALLTGRAVPGRYRLCYVDISRPEEAEIRLGRLLAERGHDFICLNDVATADEDREQVGRLLNRFLDEYFPFPSAFEKR</sequence>
<accession>A0A7X6D201</accession>
<feature type="region of interest" description="Disordered" evidence="4">
    <location>
        <begin position="274"/>
        <end position="293"/>
    </location>
</feature>
<reference evidence="9 10" key="1">
    <citation type="submission" date="2020-03" db="EMBL/GenBank/DDBJ databases">
        <title>Draft genome of Streptomyces sp. ventii, isolated from the Axial Seamount in the Pacific Ocean, and resequencing of the two type strains Streptomyces lonarensis strain NCL 716 and Streptomyces bohaiensis strain 11A07.</title>
        <authorList>
            <person name="Loughran R.M."/>
            <person name="Pfannmuller K.M."/>
            <person name="Wasson B.J."/>
            <person name="Deadmond M.C."/>
            <person name="Paddock B.E."/>
            <person name="Koyack M.J."/>
            <person name="Gallegos D.A."/>
            <person name="Mitchell E.A."/>
            <person name="Ushijima B."/>
            <person name="Saw J.H."/>
            <person name="Mcphail K.L."/>
            <person name="Videau P."/>
        </authorList>
    </citation>
    <scope>NUCLEOTIDE SEQUENCE [LARGE SCALE GENOMIC DNA]</scope>
    <source>
        <strain evidence="9 10">NCL716</strain>
    </source>
</reference>
<dbReference type="PANTHER" id="PTHR24045">
    <property type="match status" value="1"/>
</dbReference>
<dbReference type="PANTHER" id="PTHR24045:SF0">
    <property type="entry name" value="N-ACETYLGLUCOSAMINE-1-PHOSPHOTRANSFERASE SUBUNITS ALPHA_BETA"/>
    <property type="match status" value="1"/>
</dbReference>
<keyword evidence="10" id="KW-1185">Reference proteome</keyword>